<dbReference type="Gene3D" id="1.20.5.170">
    <property type="match status" value="1"/>
</dbReference>
<proteinExistence type="inferred from homology"/>
<dbReference type="SMART" id="SM00338">
    <property type="entry name" value="BRLZ"/>
    <property type="match status" value="1"/>
</dbReference>
<accession>A0A1E4TH50</accession>
<gene>
    <name evidence="9" type="ORF">CANCADRAFT_116023</name>
</gene>
<keyword evidence="6" id="KW-0539">Nucleus</keyword>
<evidence type="ECO:0000256" key="1">
    <source>
        <dbReference type="ARBA" id="ARBA00004123"/>
    </source>
</evidence>
<dbReference type="Pfam" id="PF11786">
    <property type="entry name" value="Aft1_HRA"/>
    <property type="match status" value="1"/>
</dbReference>
<dbReference type="GO" id="GO:0006357">
    <property type="term" value="P:regulation of transcription by RNA polymerase II"/>
    <property type="evidence" value="ECO:0007669"/>
    <property type="project" value="UniProtKB-ARBA"/>
</dbReference>
<comment type="similarity">
    <text evidence="2">Belongs to the bZIP family.</text>
</comment>
<dbReference type="FunFam" id="1.20.5.170:FF:000053">
    <property type="entry name" value="BZIP transcription factor AtfA"/>
    <property type="match status" value="1"/>
</dbReference>
<keyword evidence="4" id="KW-0238">DNA-binding</keyword>
<feature type="compositionally biased region" description="Polar residues" evidence="7">
    <location>
        <begin position="96"/>
        <end position="106"/>
    </location>
</feature>
<dbReference type="InterPro" id="IPR021755">
    <property type="entry name" value="TF_Aft1_HRA"/>
</dbReference>
<dbReference type="InterPro" id="IPR051027">
    <property type="entry name" value="bZIP_transcription_factors"/>
</dbReference>
<evidence type="ECO:0000256" key="2">
    <source>
        <dbReference type="ARBA" id="ARBA00007163"/>
    </source>
</evidence>
<sequence length="584" mass="62825">MEPNPFEESFSRRSGESTGPSGPSMTINKITPSVISGIQDAIPAAGSQGVVNSTGSGSSTGTGTTPGPVMLMGSAPPTPSAWLNLRSGTLSPNYLLSDVNNSSQPSGGPLPNLFSNSQLSSPLTHSILRTDLTPQESGMRTGLTPGVPGTLTSLFPGVLPSPATVAMLGVDGPITPSGYFSIPPNFNSAKQPPQVHASVVDKPVDMRASESKQSKLSKLQGQIQASSNDHHSDQSYDRTHNHQPNGLQNGTNGNHNGTSISAQNQDQNQSQNQTGNKTQDQNQDQTQNQQSHSQQQAQSHSQPPPQPLNGIKHQELPHDQYAQHAQPASVSIARPDQFNAAQVANNNIYGKAGILPQNDGPNRYLSSGIDPVKVGSDSNVAAAAHAQGPKMEKPDASGIGVLRMPESVKTRSSPRTRKRKDSYTEGDEKPSDHGVFREVRPKDSGKGRKKRRDNGADVDESKRKVFLERNRVAAHKCRQRKKEWLAGLQKQLEYCTLENESLHNQVQYLRQQILSIHGVLRHHVDCSASEISPIPEMFLHLNDGLLNDMKAESNGGNGEYAASHRDAEGNRNGGMVPIKAYECI</sequence>
<dbReference type="Proteomes" id="UP000095023">
    <property type="component" value="Unassembled WGS sequence"/>
</dbReference>
<feature type="region of interest" description="Disordered" evidence="7">
    <location>
        <begin position="207"/>
        <end position="312"/>
    </location>
</feature>
<feature type="compositionally biased region" description="Polar residues" evidence="7">
    <location>
        <begin position="242"/>
        <end position="262"/>
    </location>
</feature>
<feature type="region of interest" description="Disordered" evidence="7">
    <location>
        <begin position="46"/>
        <end position="75"/>
    </location>
</feature>
<dbReference type="AlphaFoldDB" id="A0A1E4TH50"/>
<feature type="region of interest" description="Disordered" evidence="7">
    <location>
        <begin position="96"/>
        <end position="118"/>
    </location>
</feature>
<name>A0A1E4TH50_9ASCO</name>
<dbReference type="GO" id="GO:0003677">
    <property type="term" value="F:DNA binding"/>
    <property type="evidence" value="ECO:0007669"/>
    <property type="project" value="UniProtKB-KW"/>
</dbReference>
<evidence type="ECO:0000256" key="6">
    <source>
        <dbReference type="ARBA" id="ARBA00023242"/>
    </source>
</evidence>
<organism evidence="9 10">
    <name type="scientific">Tortispora caseinolytica NRRL Y-17796</name>
    <dbReference type="NCBI Taxonomy" id="767744"/>
    <lineage>
        <taxon>Eukaryota</taxon>
        <taxon>Fungi</taxon>
        <taxon>Dikarya</taxon>
        <taxon>Ascomycota</taxon>
        <taxon>Saccharomycotina</taxon>
        <taxon>Trigonopsidomycetes</taxon>
        <taxon>Trigonopsidales</taxon>
        <taxon>Trigonopsidaceae</taxon>
        <taxon>Tortispora</taxon>
    </lineage>
</organism>
<feature type="region of interest" description="Disordered" evidence="7">
    <location>
        <begin position="1"/>
        <end position="29"/>
    </location>
</feature>
<evidence type="ECO:0000259" key="8">
    <source>
        <dbReference type="PROSITE" id="PS50217"/>
    </source>
</evidence>
<dbReference type="InterPro" id="IPR046347">
    <property type="entry name" value="bZIP_sf"/>
</dbReference>
<evidence type="ECO:0000256" key="3">
    <source>
        <dbReference type="ARBA" id="ARBA00023015"/>
    </source>
</evidence>
<comment type="subcellular location">
    <subcellularLocation>
        <location evidence="1">Nucleus</location>
    </subcellularLocation>
</comment>
<dbReference type="Pfam" id="PF00170">
    <property type="entry name" value="bZIP_1"/>
    <property type="match status" value="1"/>
</dbReference>
<evidence type="ECO:0000313" key="10">
    <source>
        <dbReference type="Proteomes" id="UP000095023"/>
    </source>
</evidence>
<feature type="compositionally biased region" description="Polar residues" evidence="7">
    <location>
        <begin position="18"/>
        <end position="29"/>
    </location>
</feature>
<evidence type="ECO:0000256" key="7">
    <source>
        <dbReference type="SAM" id="MobiDB-lite"/>
    </source>
</evidence>
<dbReference type="SUPFAM" id="SSF57959">
    <property type="entry name" value="Leucine zipper domain"/>
    <property type="match status" value="1"/>
</dbReference>
<feature type="compositionally biased region" description="Low complexity" evidence="7">
    <location>
        <begin position="53"/>
        <end position="68"/>
    </location>
</feature>
<dbReference type="GO" id="GO:0003700">
    <property type="term" value="F:DNA-binding transcription factor activity"/>
    <property type="evidence" value="ECO:0007669"/>
    <property type="project" value="InterPro"/>
</dbReference>
<evidence type="ECO:0000256" key="4">
    <source>
        <dbReference type="ARBA" id="ARBA00023125"/>
    </source>
</evidence>
<feature type="region of interest" description="Disordered" evidence="7">
    <location>
        <begin position="382"/>
        <end position="458"/>
    </location>
</feature>
<keyword evidence="5" id="KW-0804">Transcription</keyword>
<dbReference type="InterPro" id="IPR004827">
    <property type="entry name" value="bZIP"/>
</dbReference>
<dbReference type="PANTHER" id="PTHR19304">
    <property type="entry name" value="CYCLIC-AMP RESPONSE ELEMENT BINDING PROTEIN"/>
    <property type="match status" value="1"/>
</dbReference>
<feature type="compositionally biased region" description="Basic and acidic residues" evidence="7">
    <location>
        <begin position="228"/>
        <end position="240"/>
    </location>
</feature>
<keyword evidence="10" id="KW-1185">Reference proteome</keyword>
<dbReference type="CDD" id="cd14687">
    <property type="entry name" value="bZIP_ATF2"/>
    <property type="match status" value="1"/>
</dbReference>
<reference evidence="10" key="1">
    <citation type="submission" date="2016-02" db="EMBL/GenBank/DDBJ databases">
        <title>Comparative genomics of biotechnologically important yeasts.</title>
        <authorList>
            <consortium name="DOE Joint Genome Institute"/>
            <person name="Riley R."/>
            <person name="Haridas S."/>
            <person name="Wolfe K.H."/>
            <person name="Lopes M.R."/>
            <person name="Hittinger C.T."/>
            <person name="Goker M."/>
            <person name="Salamov A."/>
            <person name="Wisecaver J."/>
            <person name="Long T.M."/>
            <person name="Aerts A.L."/>
            <person name="Barry K."/>
            <person name="Choi C."/>
            <person name="Clum A."/>
            <person name="Coughlan A.Y."/>
            <person name="Deshpande S."/>
            <person name="Douglass A.P."/>
            <person name="Hanson S.J."/>
            <person name="Klenk H.-P."/>
            <person name="Labutti K."/>
            <person name="Lapidus A."/>
            <person name="Lindquist E."/>
            <person name="Lipzen A."/>
            <person name="Meier-Kolthoff J.P."/>
            <person name="Ohm R.A."/>
            <person name="Otillar R.P."/>
            <person name="Pangilinan J."/>
            <person name="Peng Y."/>
            <person name="Rokas A."/>
            <person name="Rosa C.A."/>
            <person name="Scheuner C."/>
            <person name="Sibirny A.A."/>
            <person name="Slot J.C."/>
            <person name="Stielow J.B."/>
            <person name="Sun H."/>
            <person name="Kurtzman C.P."/>
            <person name="Blackwell M."/>
            <person name="Jeffries T.W."/>
            <person name="Grigoriev I.V."/>
        </authorList>
    </citation>
    <scope>NUCLEOTIDE SEQUENCE [LARGE SCALE GENOMIC DNA]</scope>
    <source>
        <strain evidence="10">NRRL Y-17796</strain>
    </source>
</reference>
<feature type="compositionally biased region" description="Low complexity" evidence="7">
    <location>
        <begin position="263"/>
        <end position="301"/>
    </location>
</feature>
<feature type="domain" description="BZIP" evidence="8">
    <location>
        <begin position="460"/>
        <end position="523"/>
    </location>
</feature>
<dbReference type="OrthoDB" id="295274at2759"/>
<keyword evidence="3" id="KW-0805">Transcription regulation</keyword>
<evidence type="ECO:0000313" key="9">
    <source>
        <dbReference type="EMBL" id="ODV91063.1"/>
    </source>
</evidence>
<dbReference type="EMBL" id="KV453842">
    <property type="protein sequence ID" value="ODV91063.1"/>
    <property type="molecule type" value="Genomic_DNA"/>
</dbReference>
<dbReference type="GO" id="GO:0005634">
    <property type="term" value="C:nucleus"/>
    <property type="evidence" value="ECO:0007669"/>
    <property type="project" value="UniProtKB-SubCell"/>
</dbReference>
<evidence type="ECO:0000256" key="5">
    <source>
        <dbReference type="ARBA" id="ARBA00023163"/>
    </source>
</evidence>
<protein>
    <recommendedName>
        <fullName evidence="8">BZIP domain-containing protein</fullName>
    </recommendedName>
</protein>
<feature type="compositionally biased region" description="Basic and acidic residues" evidence="7">
    <location>
        <begin position="421"/>
        <end position="446"/>
    </location>
</feature>
<dbReference type="PROSITE" id="PS50217">
    <property type="entry name" value="BZIP"/>
    <property type="match status" value="1"/>
</dbReference>